<dbReference type="AlphaFoldDB" id="A0AAD5IK25"/>
<evidence type="ECO:0000259" key="2">
    <source>
        <dbReference type="Pfam" id="PF13456"/>
    </source>
</evidence>
<dbReference type="InterPro" id="IPR002156">
    <property type="entry name" value="RNaseH_domain"/>
</dbReference>
<reference evidence="3" key="2">
    <citation type="submission" date="2023-02" db="EMBL/GenBank/DDBJ databases">
        <authorList>
            <person name="Swenson N.G."/>
            <person name="Wegrzyn J.L."/>
            <person name="Mcevoy S.L."/>
        </authorList>
    </citation>
    <scope>NUCLEOTIDE SEQUENCE</scope>
    <source>
        <strain evidence="3">91603</strain>
        <tissue evidence="3">Leaf</tissue>
    </source>
</reference>
<feature type="compositionally biased region" description="Low complexity" evidence="1">
    <location>
        <begin position="97"/>
        <end position="106"/>
    </location>
</feature>
<evidence type="ECO:0000313" key="4">
    <source>
        <dbReference type="Proteomes" id="UP001064489"/>
    </source>
</evidence>
<name>A0AAD5IK25_ACENE</name>
<keyword evidence="4" id="KW-1185">Reference proteome</keyword>
<feature type="compositionally biased region" description="Basic residues" evidence="1">
    <location>
        <begin position="84"/>
        <end position="93"/>
    </location>
</feature>
<dbReference type="GO" id="GO:0004523">
    <property type="term" value="F:RNA-DNA hybrid ribonuclease activity"/>
    <property type="evidence" value="ECO:0007669"/>
    <property type="project" value="InterPro"/>
</dbReference>
<dbReference type="EMBL" id="JAJSOW010000105">
    <property type="protein sequence ID" value="KAI9165607.1"/>
    <property type="molecule type" value="Genomic_DNA"/>
</dbReference>
<organism evidence="3 4">
    <name type="scientific">Acer negundo</name>
    <name type="common">Box elder</name>
    <dbReference type="NCBI Taxonomy" id="4023"/>
    <lineage>
        <taxon>Eukaryota</taxon>
        <taxon>Viridiplantae</taxon>
        <taxon>Streptophyta</taxon>
        <taxon>Embryophyta</taxon>
        <taxon>Tracheophyta</taxon>
        <taxon>Spermatophyta</taxon>
        <taxon>Magnoliopsida</taxon>
        <taxon>eudicotyledons</taxon>
        <taxon>Gunneridae</taxon>
        <taxon>Pentapetalae</taxon>
        <taxon>rosids</taxon>
        <taxon>malvids</taxon>
        <taxon>Sapindales</taxon>
        <taxon>Sapindaceae</taxon>
        <taxon>Hippocastanoideae</taxon>
        <taxon>Acereae</taxon>
        <taxon>Acer</taxon>
    </lineage>
</organism>
<dbReference type="Proteomes" id="UP001064489">
    <property type="component" value="Chromosome 10"/>
</dbReference>
<evidence type="ECO:0000313" key="3">
    <source>
        <dbReference type="EMBL" id="KAI9165607.1"/>
    </source>
</evidence>
<reference evidence="3" key="1">
    <citation type="journal article" date="2022" name="Plant J.">
        <title>Strategies of tolerance reflected in two North American maple genomes.</title>
        <authorList>
            <person name="McEvoy S.L."/>
            <person name="Sezen U.U."/>
            <person name="Trouern-Trend A."/>
            <person name="McMahon S.M."/>
            <person name="Schaberg P.G."/>
            <person name="Yang J."/>
            <person name="Wegrzyn J.L."/>
            <person name="Swenson N.G."/>
        </authorList>
    </citation>
    <scope>NUCLEOTIDE SEQUENCE</scope>
    <source>
        <strain evidence="3">91603</strain>
    </source>
</reference>
<feature type="domain" description="RNase H type-1" evidence="2">
    <location>
        <begin position="5"/>
        <end position="65"/>
    </location>
</feature>
<dbReference type="GO" id="GO:0003676">
    <property type="term" value="F:nucleic acid binding"/>
    <property type="evidence" value="ECO:0007669"/>
    <property type="project" value="InterPro"/>
</dbReference>
<protein>
    <recommendedName>
        <fullName evidence="2">RNase H type-1 domain-containing protein</fullName>
    </recommendedName>
</protein>
<sequence length="106" mass="11623">MASSSQRIMATFEPHVADAIAIFRGISLAQDIGILEVEEESNAKLIVDWINDNKTIDLEIDRLISSLPPPPQSPSTTHCQPPPKPRKKKKKKREICSSSSPSSLGC</sequence>
<dbReference type="Pfam" id="PF13456">
    <property type="entry name" value="RVT_3"/>
    <property type="match status" value="1"/>
</dbReference>
<gene>
    <name evidence="3" type="ORF">LWI28_017279</name>
</gene>
<feature type="region of interest" description="Disordered" evidence="1">
    <location>
        <begin position="64"/>
        <end position="106"/>
    </location>
</feature>
<evidence type="ECO:0000256" key="1">
    <source>
        <dbReference type="SAM" id="MobiDB-lite"/>
    </source>
</evidence>
<proteinExistence type="predicted"/>
<comment type="caution">
    <text evidence="3">The sequence shown here is derived from an EMBL/GenBank/DDBJ whole genome shotgun (WGS) entry which is preliminary data.</text>
</comment>
<accession>A0AAD5IK25</accession>